<comment type="similarity">
    <text evidence="1 11 12">Belongs to the universal ribosomal protein uL1 family.</text>
</comment>
<evidence type="ECO:0000256" key="8">
    <source>
        <dbReference type="ARBA" id="ARBA00023274"/>
    </source>
</evidence>
<dbReference type="AlphaFoldDB" id="A0A451DB09"/>
<keyword evidence="5 11" id="KW-0810">Translation regulation</keyword>
<comment type="subunit">
    <text evidence="11">Part of the 50S ribosomal subunit.</text>
</comment>
<dbReference type="SUPFAM" id="SSF56808">
    <property type="entry name" value="Ribosomal protein L1"/>
    <property type="match status" value="1"/>
</dbReference>
<dbReference type="Proteomes" id="UP000294349">
    <property type="component" value="Chromosome"/>
</dbReference>
<dbReference type="HAMAP" id="MF_01318_B">
    <property type="entry name" value="Ribosomal_uL1_B"/>
    <property type="match status" value="1"/>
</dbReference>
<dbReference type="InterPro" id="IPR028364">
    <property type="entry name" value="Ribosomal_uL1/biogenesis"/>
</dbReference>
<sequence>MKKISKKMQFNLKKTEIKKKYTINSAIEILQSMKPANFIESVDATFILNINSKKSEQNIRGSILLPHGTGKKIKIGVFTTGKNIKIAKKYGADFVGMEDLAVIIKKQTIKFDLIIASPETMNLVGKLGPILGPRGIMPNPKFGTISTDIKKSLKDARKGKINYRNDKNGIIHSNFGKINFSKIQLYENFLTLYNQITLSKPNQLKGIYYKKISISTTMSPGIIIDHLSLQNIVYP</sequence>
<evidence type="ECO:0000256" key="5">
    <source>
        <dbReference type="ARBA" id="ARBA00022845"/>
    </source>
</evidence>
<dbReference type="Gene3D" id="3.40.50.790">
    <property type="match status" value="1"/>
</dbReference>
<dbReference type="InterPro" id="IPR023674">
    <property type="entry name" value="Ribosomal_uL1-like"/>
</dbReference>
<evidence type="ECO:0000256" key="2">
    <source>
        <dbReference type="ARBA" id="ARBA00022491"/>
    </source>
</evidence>
<comment type="function">
    <text evidence="11">Binds directly to 23S rRNA. The L1 stalk is quite mobile in the ribosome, and is involved in E site tRNA release.</text>
</comment>
<evidence type="ECO:0000313" key="13">
    <source>
        <dbReference type="EMBL" id="VFP83492.1"/>
    </source>
</evidence>
<comment type="function">
    <text evidence="10 11">Protein L1 is also a translational repressor protein, it controls the translation of the L11 operon by binding to its mRNA.</text>
</comment>
<name>A0A451DB09_9GAMM</name>
<proteinExistence type="inferred from homology"/>
<dbReference type="InterPro" id="IPR002143">
    <property type="entry name" value="Ribosomal_uL1"/>
</dbReference>
<evidence type="ECO:0000256" key="6">
    <source>
        <dbReference type="ARBA" id="ARBA00022884"/>
    </source>
</evidence>
<evidence type="ECO:0000313" key="14">
    <source>
        <dbReference type="Proteomes" id="UP000294349"/>
    </source>
</evidence>
<evidence type="ECO:0000256" key="7">
    <source>
        <dbReference type="ARBA" id="ARBA00022980"/>
    </source>
</evidence>
<dbReference type="GO" id="GO:0006417">
    <property type="term" value="P:regulation of translation"/>
    <property type="evidence" value="ECO:0007669"/>
    <property type="project" value="UniProtKB-KW"/>
</dbReference>
<dbReference type="NCBIfam" id="TIGR01169">
    <property type="entry name" value="rplA_bact"/>
    <property type="match status" value="1"/>
</dbReference>
<keyword evidence="7 11" id="KW-0689">Ribosomal protein</keyword>
<keyword evidence="2 11" id="KW-0678">Repressor</keyword>
<evidence type="ECO:0000256" key="3">
    <source>
        <dbReference type="ARBA" id="ARBA00022555"/>
    </source>
</evidence>
<dbReference type="OrthoDB" id="9803740at2"/>
<accession>A0A451DB09</accession>
<keyword evidence="3 11" id="KW-0820">tRNA-binding</keyword>
<dbReference type="Gene3D" id="3.30.190.20">
    <property type="match status" value="1"/>
</dbReference>
<gene>
    <name evidence="11 13" type="primary">rplA</name>
    <name evidence="13" type="ORF">BUCILAFE3058_022</name>
</gene>
<evidence type="ECO:0000256" key="4">
    <source>
        <dbReference type="ARBA" id="ARBA00022730"/>
    </source>
</evidence>
<protein>
    <recommendedName>
        <fullName evidence="9 11">Large ribosomal subunit protein uL1</fullName>
    </recommendedName>
</protein>
<dbReference type="EMBL" id="LR217717">
    <property type="protein sequence ID" value="VFP83492.1"/>
    <property type="molecule type" value="Genomic_DNA"/>
</dbReference>
<organism evidence="13 14">
    <name type="scientific">Buchnera aphidicola</name>
    <name type="common">Cinara laricifoliae</name>
    <dbReference type="NCBI Taxonomy" id="2518977"/>
    <lineage>
        <taxon>Bacteria</taxon>
        <taxon>Pseudomonadati</taxon>
        <taxon>Pseudomonadota</taxon>
        <taxon>Gammaproteobacteria</taxon>
        <taxon>Enterobacterales</taxon>
        <taxon>Erwiniaceae</taxon>
        <taxon>Buchnera</taxon>
    </lineage>
</organism>
<dbReference type="InterPro" id="IPR005878">
    <property type="entry name" value="Ribosom_uL1_bac-type"/>
</dbReference>
<evidence type="ECO:0000256" key="12">
    <source>
        <dbReference type="RuleBase" id="RU000659"/>
    </source>
</evidence>
<dbReference type="GO" id="GO:0019843">
    <property type="term" value="F:rRNA binding"/>
    <property type="evidence" value="ECO:0007669"/>
    <property type="project" value="UniProtKB-UniRule"/>
</dbReference>
<dbReference type="CDD" id="cd00403">
    <property type="entry name" value="Ribosomal_L1"/>
    <property type="match status" value="1"/>
</dbReference>
<dbReference type="PIRSF" id="PIRSF002155">
    <property type="entry name" value="Ribosomal_L1"/>
    <property type="match status" value="1"/>
</dbReference>
<dbReference type="PANTHER" id="PTHR36427">
    <property type="entry name" value="54S RIBOSOMAL PROTEIN L1, MITOCHONDRIAL"/>
    <property type="match status" value="1"/>
</dbReference>
<dbReference type="FunFam" id="3.40.50.790:FF:000001">
    <property type="entry name" value="50S ribosomal protein L1"/>
    <property type="match status" value="1"/>
</dbReference>
<evidence type="ECO:0000256" key="1">
    <source>
        <dbReference type="ARBA" id="ARBA00010531"/>
    </source>
</evidence>
<dbReference type="GO" id="GO:0006412">
    <property type="term" value="P:translation"/>
    <property type="evidence" value="ECO:0007669"/>
    <property type="project" value="UniProtKB-UniRule"/>
</dbReference>
<evidence type="ECO:0000256" key="11">
    <source>
        <dbReference type="HAMAP-Rule" id="MF_01318"/>
    </source>
</evidence>
<keyword evidence="4 11" id="KW-0699">rRNA-binding</keyword>
<reference evidence="13 14" key="1">
    <citation type="submission" date="2019-02" db="EMBL/GenBank/DDBJ databases">
        <authorList>
            <person name="Manzano-Marin A."/>
            <person name="Manzano-Marin A."/>
        </authorList>
    </citation>
    <scope>NUCLEOTIDE SEQUENCE [LARGE SCALE GENOMIC DNA]</scope>
    <source>
        <strain evidence="13 14">BuCilaricifoliae</strain>
    </source>
</reference>
<dbReference type="InterPro" id="IPR016095">
    <property type="entry name" value="Ribosomal_uL1_3-a/b-sand"/>
</dbReference>
<dbReference type="PROSITE" id="PS01199">
    <property type="entry name" value="RIBOSOMAL_L1"/>
    <property type="match status" value="1"/>
</dbReference>
<dbReference type="GO" id="GO:0000049">
    <property type="term" value="F:tRNA binding"/>
    <property type="evidence" value="ECO:0007669"/>
    <property type="project" value="UniProtKB-KW"/>
</dbReference>
<keyword evidence="6 11" id="KW-0694">RNA-binding</keyword>
<dbReference type="RefSeq" id="WP_154061378.1">
    <property type="nucleotide sequence ID" value="NZ_LR217717.1"/>
</dbReference>
<evidence type="ECO:0000256" key="9">
    <source>
        <dbReference type="ARBA" id="ARBA00035241"/>
    </source>
</evidence>
<dbReference type="InterPro" id="IPR023673">
    <property type="entry name" value="Ribosomal_uL1_CS"/>
</dbReference>
<dbReference type="Pfam" id="PF00687">
    <property type="entry name" value="Ribosomal_L1"/>
    <property type="match status" value="1"/>
</dbReference>
<evidence type="ECO:0000256" key="10">
    <source>
        <dbReference type="ARBA" id="ARBA00059110"/>
    </source>
</evidence>
<dbReference type="PANTHER" id="PTHR36427:SF3">
    <property type="entry name" value="LARGE RIBOSOMAL SUBUNIT PROTEIN UL1M"/>
    <property type="match status" value="1"/>
</dbReference>
<keyword evidence="8 11" id="KW-0687">Ribonucleoprotein</keyword>
<dbReference type="GO" id="GO:0022625">
    <property type="term" value="C:cytosolic large ribosomal subunit"/>
    <property type="evidence" value="ECO:0007669"/>
    <property type="project" value="TreeGrafter"/>
</dbReference>
<dbReference type="GO" id="GO:0003735">
    <property type="term" value="F:structural constituent of ribosome"/>
    <property type="evidence" value="ECO:0007669"/>
    <property type="project" value="InterPro"/>
</dbReference>